<reference evidence="1" key="2">
    <citation type="journal article" date="2015" name="Data Brief">
        <title>Shoot transcriptome of the giant reed, Arundo donax.</title>
        <authorList>
            <person name="Barrero R.A."/>
            <person name="Guerrero F.D."/>
            <person name="Moolhuijzen P."/>
            <person name="Goolsby J.A."/>
            <person name="Tidwell J."/>
            <person name="Bellgard S.E."/>
            <person name="Bellgard M.I."/>
        </authorList>
    </citation>
    <scope>NUCLEOTIDE SEQUENCE</scope>
    <source>
        <tissue evidence="1">Shoot tissue taken approximately 20 cm above the soil surface</tissue>
    </source>
</reference>
<reference evidence="1" key="1">
    <citation type="submission" date="2014-09" db="EMBL/GenBank/DDBJ databases">
        <authorList>
            <person name="Magalhaes I.L.F."/>
            <person name="Oliveira U."/>
            <person name="Santos F.R."/>
            <person name="Vidigal T.H.D.A."/>
            <person name="Brescovit A.D."/>
            <person name="Santos A.J."/>
        </authorList>
    </citation>
    <scope>NUCLEOTIDE SEQUENCE</scope>
    <source>
        <tissue evidence="1">Shoot tissue taken approximately 20 cm above the soil surface</tissue>
    </source>
</reference>
<name>A0A0A9EQB9_ARUDO</name>
<evidence type="ECO:0000313" key="1">
    <source>
        <dbReference type="EMBL" id="JAE02950.1"/>
    </source>
</evidence>
<sequence>MAVCMCNKMRSSDTTAHPPENVCTEAFHWFLLCAGFIVDTINDKCDQLQACIWGRIVTS</sequence>
<accession>A0A0A9EQB9</accession>
<proteinExistence type="predicted"/>
<organism evidence="1">
    <name type="scientific">Arundo donax</name>
    <name type="common">Giant reed</name>
    <name type="synonym">Donax arundinaceus</name>
    <dbReference type="NCBI Taxonomy" id="35708"/>
    <lineage>
        <taxon>Eukaryota</taxon>
        <taxon>Viridiplantae</taxon>
        <taxon>Streptophyta</taxon>
        <taxon>Embryophyta</taxon>
        <taxon>Tracheophyta</taxon>
        <taxon>Spermatophyta</taxon>
        <taxon>Magnoliopsida</taxon>
        <taxon>Liliopsida</taxon>
        <taxon>Poales</taxon>
        <taxon>Poaceae</taxon>
        <taxon>PACMAD clade</taxon>
        <taxon>Arundinoideae</taxon>
        <taxon>Arundineae</taxon>
        <taxon>Arundo</taxon>
    </lineage>
</organism>
<dbReference type="AlphaFoldDB" id="A0A0A9EQB9"/>
<dbReference type="EMBL" id="GBRH01194946">
    <property type="protein sequence ID" value="JAE02950.1"/>
    <property type="molecule type" value="Transcribed_RNA"/>
</dbReference>
<protein>
    <submittedName>
        <fullName evidence="1">Uncharacterized protein</fullName>
    </submittedName>
</protein>